<gene>
    <name evidence="2" type="ORF">GCM10007103_24650</name>
</gene>
<protein>
    <recommendedName>
        <fullName evidence="1">HTH hxlR-type domain-containing protein</fullName>
    </recommendedName>
</protein>
<sequence length="59" mass="6568">MLSKELKDPEMNHLITRTVCVTGPITVEYELNELGKSVHTIIKAIGEGGIKYRKSVVVK</sequence>
<dbReference type="InterPro" id="IPR036390">
    <property type="entry name" value="WH_DNA-bd_sf"/>
</dbReference>
<dbReference type="EMBL" id="BMXB01000010">
    <property type="protein sequence ID" value="GHA42404.1"/>
    <property type="molecule type" value="Genomic_DNA"/>
</dbReference>
<comment type="caution">
    <text evidence="2">The sequence shown here is derived from an EMBL/GenBank/DDBJ whole genome shotgun (WGS) entry which is preliminary data.</text>
</comment>
<reference evidence="2" key="1">
    <citation type="journal article" date="2014" name="Int. J. Syst. Evol. Microbiol.">
        <title>Complete genome sequence of Corynebacterium casei LMG S-19264T (=DSM 44701T), isolated from a smear-ripened cheese.</title>
        <authorList>
            <consortium name="US DOE Joint Genome Institute (JGI-PGF)"/>
            <person name="Walter F."/>
            <person name="Albersmeier A."/>
            <person name="Kalinowski J."/>
            <person name="Ruckert C."/>
        </authorList>
    </citation>
    <scope>NUCLEOTIDE SEQUENCE</scope>
    <source>
        <strain evidence="2">KCTC 12719</strain>
    </source>
</reference>
<evidence type="ECO:0000313" key="2">
    <source>
        <dbReference type="EMBL" id="GHA42404.1"/>
    </source>
</evidence>
<evidence type="ECO:0000313" key="3">
    <source>
        <dbReference type="Proteomes" id="UP000610456"/>
    </source>
</evidence>
<proteinExistence type="predicted"/>
<dbReference type="Proteomes" id="UP000610456">
    <property type="component" value="Unassembled WGS sequence"/>
</dbReference>
<dbReference type="SUPFAM" id="SSF46785">
    <property type="entry name" value="Winged helix' DNA-binding domain"/>
    <property type="match status" value="1"/>
</dbReference>
<accession>A0A918SGT2</accession>
<reference evidence="2" key="2">
    <citation type="submission" date="2020-09" db="EMBL/GenBank/DDBJ databases">
        <authorList>
            <person name="Sun Q."/>
            <person name="Kim S."/>
        </authorList>
    </citation>
    <scope>NUCLEOTIDE SEQUENCE</scope>
    <source>
        <strain evidence="2">KCTC 12719</strain>
    </source>
</reference>
<dbReference type="Gene3D" id="1.10.10.10">
    <property type="entry name" value="Winged helix-like DNA-binding domain superfamily/Winged helix DNA-binding domain"/>
    <property type="match status" value="1"/>
</dbReference>
<name>A0A918SGT2_9FLAO</name>
<dbReference type="PROSITE" id="PS51118">
    <property type="entry name" value="HTH_HXLR"/>
    <property type="match status" value="1"/>
</dbReference>
<dbReference type="InterPro" id="IPR002577">
    <property type="entry name" value="HTH_HxlR"/>
</dbReference>
<dbReference type="Pfam" id="PF01638">
    <property type="entry name" value="HxlR"/>
    <property type="match status" value="1"/>
</dbReference>
<evidence type="ECO:0000259" key="1">
    <source>
        <dbReference type="PROSITE" id="PS51118"/>
    </source>
</evidence>
<dbReference type="InterPro" id="IPR036388">
    <property type="entry name" value="WH-like_DNA-bd_sf"/>
</dbReference>
<organism evidence="2 3">
    <name type="scientific">Salinimicrobium marinum</name>
    <dbReference type="NCBI Taxonomy" id="680283"/>
    <lineage>
        <taxon>Bacteria</taxon>
        <taxon>Pseudomonadati</taxon>
        <taxon>Bacteroidota</taxon>
        <taxon>Flavobacteriia</taxon>
        <taxon>Flavobacteriales</taxon>
        <taxon>Flavobacteriaceae</taxon>
        <taxon>Salinimicrobium</taxon>
    </lineage>
</organism>
<keyword evidence="3" id="KW-1185">Reference proteome</keyword>
<dbReference type="AlphaFoldDB" id="A0A918SGT2"/>
<dbReference type="RefSeq" id="WP_229793750.1">
    <property type="nucleotide sequence ID" value="NZ_BMXB01000010.1"/>
</dbReference>
<feature type="domain" description="HTH hxlR-type" evidence="1">
    <location>
        <begin position="1"/>
        <end position="57"/>
    </location>
</feature>